<feature type="domain" description="Major facilitator superfamily (MFS) profile" evidence="7">
    <location>
        <begin position="15"/>
        <end position="400"/>
    </location>
</feature>
<evidence type="ECO:0000256" key="2">
    <source>
        <dbReference type="ARBA" id="ARBA00022448"/>
    </source>
</evidence>
<dbReference type="STRING" id="1917485.BOO69_07825"/>
<feature type="transmembrane region" description="Helical" evidence="6">
    <location>
        <begin position="285"/>
        <end position="306"/>
    </location>
</feature>
<gene>
    <name evidence="8" type="ORF">BOO69_07825</name>
</gene>
<dbReference type="Pfam" id="PF07690">
    <property type="entry name" value="MFS_1"/>
    <property type="match status" value="1"/>
</dbReference>
<feature type="transmembrane region" description="Helical" evidence="6">
    <location>
        <begin position="50"/>
        <end position="70"/>
    </location>
</feature>
<feature type="transmembrane region" description="Helical" evidence="6">
    <location>
        <begin position="169"/>
        <end position="190"/>
    </location>
</feature>
<keyword evidence="4 6" id="KW-1133">Transmembrane helix</keyword>
<protein>
    <submittedName>
        <fullName evidence="8">Multidrug MFS transporter</fullName>
    </submittedName>
</protein>
<evidence type="ECO:0000256" key="6">
    <source>
        <dbReference type="SAM" id="Phobius"/>
    </source>
</evidence>
<evidence type="ECO:0000256" key="1">
    <source>
        <dbReference type="ARBA" id="ARBA00004141"/>
    </source>
</evidence>
<dbReference type="PANTHER" id="PTHR23502">
    <property type="entry name" value="MAJOR FACILITATOR SUPERFAMILY"/>
    <property type="match status" value="1"/>
</dbReference>
<dbReference type="InterPro" id="IPR011701">
    <property type="entry name" value="MFS"/>
</dbReference>
<feature type="transmembrane region" description="Helical" evidence="6">
    <location>
        <begin position="12"/>
        <end position="30"/>
    </location>
</feature>
<feature type="transmembrane region" description="Helical" evidence="6">
    <location>
        <begin position="379"/>
        <end position="399"/>
    </location>
</feature>
<dbReference type="InterPro" id="IPR020846">
    <property type="entry name" value="MFS_dom"/>
</dbReference>
<reference evidence="8 9" key="1">
    <citation type="submission" date="2016-11" db="EMBL/GenBank/DDBJ databases">
        <title>Complete genome sequence of Sulfitobacter sp. AM1-D1, a toxic bacteria associated with marine dinoflagellate Alexandrium minutum in East China Sea.</title>
        <authorList>
            <person name="Yang Q."/>
            <person name="Zhang X."/>
            <person name="Tian X."/>
        </authorList>
    </citation>
    <scope>NUCLEOTIDE SEQUENCE [LARGE SCALE GENOMIC DNA]</scope>
    <source>
        <strain evidence="8 9">AM1-D1</strain>
    </source>
</reference>
<evidence type="ECO:0000259" key="7">
    <source>
        <dbReference type="PROSITE" id="PS50850"/>
    </source>
</evidence>
<proteinExistence type="predicted"/>
<keyword evidence="5 6" id="KW-0472">Membrane</keyword>
<name>A0A1J0WM13_9RHOB</name>
<feature type="transmembrane region" description="Helical" evidence="6">
    <location>
        <begin position="140"/>
        <end position="163"/>
    </location>
</feature>
<dbReference type="CDD" id="cd17320">
    <property type="entry name" value="MFS_MdfA_MDR_like"/>
    <property type="match status" value="1"/>
</dbReference>
<dbReference type="GO" id="GO:0042908">
    <property type="term" value="P:xenobiotic transport"/>
    <property type="evidence" value="ECO:0007669"/>
    <property type="project" value="UniProtKB-ARBA"/>
</dbReference>
<dbReference type="Gene3D" id="1.20.1720.10">
    <property type="entry name" value="Multidrug resistance protein D"/>
    <property type="match status" value="1"/>
</dbReference>
<sequence>MEDRKQELTMHRAEFVGLIAMMFATIAFSIDAMLPALPEIAQELSPETAHRAPLVLTAFVLGMGMGTFLTGPMSDAFGRRPVIFGGVALYLVSTVVAWASTSLEMMLIARLFQGLGASGPRVVAIAVVRDLFAGREMAKIVSIIMLIFTLVPAFAPAMGALIIDLSDWRGIYLAFVAFSLISVIWMALRLPETLPDQHRRPLRLNLIVASVREIASHRTVRVSILVQSLAMAMLFATLMLIQQVYDQVYQRPDTFPFWFGAVALAAGTASIVNALLVERMGMRRLVGLALTAQVFLSGSMYFFGFADPLNPAGFGIFLFWQLCLFSQAGLTLGNLNAIAMAPMGHMAGMAASVIGSTSTVFAALIASPVAMMFSGDVSLLFGAVCAMSCAGVGLMVLLMRAEGGLAVAE</sequence>
<evidence type="ECO:0000256" key="5">
    <source>
        <dbReference type="ARBA" id="ARBA00023136"/>
    </source>
</evidence>
<dbReference type="InterPro" id="IPR005829">
    <property type="entry name" value="Sugar_transporter_CS"/>
</dbReference>
<dbReference type="EMBL" id="CP018076">
    <property type="protein sequence ID" value="APE45367.1"/>
    <property type="molecule type" value="Genomic_DNA"/>
</dbReference>
<dbReference type="KEGG" id="suam:BOO69_07825"/>
<keyword evidence="2" id="KW-0813">Transport</keyword>
<accession>A0A1J0WM13</accession>
<dbReference type="SUPFAM" id="SSF103473">
    <property type="entry name" value="MFS general substrate transporter"/>
    <property type="match status" value="1"/>
</dbReference>
<dbReference type="Proteomes" id="UP000181897">
    <property type="component" value="Chromosome"/>
</dbReference>
<comment type="subcellular location">
    <subcellularLocation>
        <location evidence="1">Membrane</location>
        <topology evidence="1">Multi-pass membrane protein</topology>
    </subcellularLocation>
</comment>
<dbReference type="GO" id="GO:0005886">
    <property type="term" value="C:plasma membrane"/>
    <property type="evidence" value="ECO:0007669"/>
    <property type="project" value="TreeGrafter"/>
</dbReference>
<feature type="transmembrane region" description="Helical" evidence="6">
    <location>
        <begin position="257"/>
        <end position="276"/>
    </location>
</feature>
<feature type="transmembrane region" description="Helical" evidence="6">
    <location>
        <begin position="347"/>
        <end position="373"/>
    </location>
</feature>
<dbReference type="OrthoDB" id="9800416at2"/>
<keyword evidence="3 6" id="KW-0812">Transmembrane</keyword>
<feature type="transmembrane region" description="Helical" evidence="6">
    <location>
        <begin position="107"/>
        <end position="128"/>
    </location>
</feature>
<feature type="transmembrane region" description="Helical" evidence="6">
    <location>
        <begin position="82"/>
        <end position="101"/>
    </location>
</feature>
<evidence type="ECO:0000313" key="8">
    <source>
        <dbReference type="EMBL" id="APE45367.1"/>
    </source>
</evidence>
<evidence type="ECO:0000256" key="4">
    <source>
        <dbReference type="ARBA" id="ARBA00022989"/>
    </source>
</evidence>
<evidence type="ECO:0000313" key="9">
    <source>
        <dbReference type="Proteomes" id="UP000181897"/>
    </source>
</evidence>
<feature type="transmembrane region" description="Helical" evidence="6">
    <location>
        <begin position="222"/>
        <end position="245"/>
    </location>
</feature>
<keyword evidence="9" id="KW-1185">Reference proteome</keyword>
<dbReference type="GO" id="GO:0140115">
    <property type="term" value="P:export across plasma membrane"/>
    <property type="evidence" value="ECO:0007669"/>
    <property type="project" value="UniProtKB-ARBA"/>
</dbReference>
<dbReference type="GO" id="GO:0022857">
    <property type="term" value="F:transmembrane transporter activity"/>
    <property type="evidence" value="ECO:0007669"/>
    <property type="project" value="InterPro"/>
</dbReference>
<dbReference type="AlphaFoldDB" id="A0A1J0WM13"/>
<dbReference type="PROSITE" id="PS50850">
    <property type="entry name" value="MFS"/>
    <property type="match status" value="1"/>
</dbReference>
<dbReference type="RefSeq" id="WP_071973715.1">
    <property type="nucleotide sequence ID" value="NZ_CP018076.1"/>
</dbReference>
<dbReference type="InterPro" id="IPR036259">
    <property type="entry name" value="MFS_trans_sf"/>
</dbReference>
<dbReference type="PANTHER" id="PTHR23502:SF132">
    <property type="entry name" value="POLYAMINE TRANSPORTER 2-RELATED"/>
    <property type="match status" value="1"/>
</dbReference>
<organism evidence="8 9">
    <name type="scientific">Sulfitobacter alexandrii</name>
    <dbReference type="NCBI Taxonomy" id="1917485"/>
    <lineage>
        <taxon>Bacteria</taxon>
        <taxon>Pseudomonadati</taxon>
        <taxon>Pseudomonadota</taxon>
        <taxon>Alphaproteobacteria</taxon>
        <taxon>Rhodobacterales</taxon>
        <taxon>Roseobacteraceae</taxon>
        <taxon>Sulfitobacter</taxon>
    </lineage>
</organism>
<dbReference type="PROSITE" id="PS00216">
    <property type="entry name" value="SUGAR_TRANSPORT_1"/>
    <property type="match status" value="1"/>
</dbReference>
<feature type="transmembrane region" description="Helical" evidence="6">
    <location>
        <begin position="312"/>
        <end position="335"/>
    </location>
</feature>
<evidence type="ECO:0000256" key="3">
    <source>
        <dbReference type="ARBA" id="ARBA00022692"/>
    </source>
</evidence>